<comment type="caution">
    <text evidence="1">The sequence shown here is derived from an EMBL/GenBank/DDBJ whole genome shotgun (WGS) entry which is preliminary data.</text>
</comment>
<dbReference type="EMBL" id="QFPX01000001">
    <property type="protein sequence ID" value="PZQ57662.1"/>
    <property type="molecule type" value="Genomic_DNA"/>
</dbReference>
<sequence length="503" mass="55664">MGTLAIVMPEVLRRYMPVRLATDEAARISGPEIVPPTSLGINLFGLQTFNRQQVFANMILQSEWFSSRGDGWTPMPKAQLDERGWVNRLEPGQTAPRPLVLPAASPHPVAVRCTFAGIGELGAGGMARIVGSTGNALELELAPTGAQDNGAWLELLSTDPADPLRDLDCRKADTPREARFEPEFLAFVSGFKVLRFLDWQRTNDNAHIAWSARTKPDSASQTGSAGASIEDMVDLANELGADPWFLMPYDADPDYLRGFAQLVHERLDPRRRVYVELGNEVWNDSFDAAGQAEREGLALRLGGGDPMRARMERYAERMVAAMRIWTAVYADRPGALVKVCASQHANPDLARIVLAHGQADHWVDALATAPYIWLEMEGRERSDLDSIFAQLPESVDRTLAMAEDNRAIAAAHGLRYIAYEGGQHLVTANFELAGAVQRDPRMGDVYARYLEGWRRRFGDTLVLYASTAPVSEYGSWGLREYAGQPAEETPKLTAVRRFQREAP</sequence>
<evidence type="ECO:0008006" key="3">
    <source>
        <dbReference type="Google" id="ProtNLM"/>
    </source>
</evidence>
<protein>
    <recommendedName>
        <fullName evidence="3">Cellulose-binding protein</fullName>
    </recommendedName>
</protein>
<accession>A0A2W5NVM9</accession>
<dbReference type="AlphaFoldDB" id="A0A2W5NVM9"/>
<gene>
    <name evidence="1" type="ORF">DI555_01740</name>
</gene>
<dbReference type="Gene3D" id="3.20.20.80">
    <property type="entry name" value="Glycosidases"/>
    <property type="match status" value="1"/>
</dbReference>
<evidence type="ECO:0000313" key="1">
    <source>
        <dbReference type="EMBL" id="PZQ57662.1"/>
    </source>
</evidence>
<evidence type="ECO:0000313" key="2">
    <source>
        <dbReference type="Proteomes" id="UP000249082"/>
    </source>
</evidence>
<dbReference type="SUPFAM" id="SSF51445">
    <property type="entry name" value="(Trans)glycosidases"/>
    <property type="match status" value="1"/>
</dbReference>
<name>A0A2W5NVM9_9SPHN</name>
<dbReference type="Proteomes" id="UP000249082">
    <property type="component" value="Unassembled WGS sequence"/>
</dbReference>
<dbReference type="InterPro" id="IPR017853">
    <property type="entry name" value="GH"/>
</dbReference>
<reference evidence="1 2" key="1">
    <citation type="submission" date="2017-08" db="EMBL/GenBank/DDBJ databases">
        <title>Infants hospitalized years apart are colonized by the same room-sourced microbial strains.</title>
        <authorList>
            <person name="Brooks B."/>
            <person name="Olm M.R."/>
            <person name="Firek B.A."/>
            <person name="Baker R."/>
            <person name="Thomas B.C."/>
            <person name="Morowitz M.J."/>
            <person name="Banfield J.F."/>
        </authorList>
    </citation>
    <scope>NUCLEOTIDE SEQUENCE [LARGE SCALE GENOMIC DNA]</scope>
    <source>
        <strain evidence="1">S2_005_002_R2_33</strain>
    </source>
</reference>
<organism evidence="1 2">
    <name type="scientific">Novosphingobium pentaromativorans</name>
    <dbReference type="NCBI Taxonomy" id="205844"/>
    <lineage>
        <taxon>Bacteria</taxon>
        <taxon>Pseudomonadati</taxon>
        <taxon>Pseudomonadota</taxon>
        <taxon>Alphaproteobacteria</taxon>
        <taxon>Sphingomonadales</taxon>
        <taxon>Sphingomonadaceae</taxon>
        <taxon>Novosphingobium</taxon>
    </lineage>
</organism>
<proteinExistence type="predicted"/>